<keyword evidence="2" id="KW-1185">Reference proteome</keyword>
<dbReference type="EMBL" id="JAPCID010000001">
    <property type="protein sequence ID" value="MDA0135877.1"/>
    <property type="molecule type" value="Genomic_DNA"/>
</dbReference>
<proteinExistence type="predicted"/>
<reference evidence="1" key="1">
    <citation type="submission" date="2022-10" db="EMBL/GenBank/DDBJ databases">
        <title>The WGS of Solirubrobacter sp. CPCC 204708.</title>
        <authorList>
            <person name="Jiang Z."/>
        </authorList>
    </citation>
    <scope>NUCLEOTIDE SEQUENCE</scope>
    <source>
        <strain evidence="1">CPCC 204708</strain>
    </source>
</reference>
<dbReference type="Proteomes" id="UP001147700">
    <property type="component" value="Unassembled WGS sequence"/>
</dbReference>
<evidence type="ECO:0000313" key="2">
    <source>
        <dbReference type="Proteomes" id="UP001147700"/>
    </source>
</evidence>
<evidence type="ECO:0000313" key="1">
    <source>
        <dbReference type="EMBL" id="MDA0135877.1"/>
    </source>
</evidence>
<accession>A0ABT4RBH9</accession>
<name>A0ABT4RBH9_9ACTN</name>
<gene>
    <name evidence="1" type="ORF">OJ962_00090</name>
</gene>
<comment type="caution">
    <text evidence="1">The sequence shown here is derived from an EMBL/GenBank/DDBJ whole genome shotgun (WGS) entry which is preliminary data.</text>
</comment>
<protein>
    <submittedName>
        <fullName evidence="1">Uncharacterized protein</fullName>
    </submittedName>
</protein>
<dbReference type="RefSeq" id="WP_202954832.1">
    <property type="nucleotide sequence ID" value="NZ_JAPCID010000001.1"/>
</dbReference>
<organism evidence="1 2">
    <name type="scientific">Solirubrobacter deserti</name>
    <dbReference type="NCBI Taxonomy" id="2282478"/>
    <lineage>
        <taxon>Bacteria</taxon>
        <taxon>Bacillati</taxon>
        <taxon>Actinomycetota</taxon>
        <taxon>Thermoleophilia</taxon>
        <taxon>Solirubrobacterales</taxon>
        <taxon>Solirubrobacteraceae</taxon>
        <taxon>Solirubrobacter</taxon>
    </lineage>
</organism>
<sequence>MSLAGAQNAVVGVVESRTAAAGALEYSVRVERALKGSPGERVTLRSAFTSCQVQLTVGARVGLLYDAGGEIFACSTSDPETLIAASELPAPSGTARLVAAVTGVRGTDTVQLGADGRVAGYGVAQGQVLAQSRCATDGVVQALRGADGRVRLARTSAGGFSGSTAVPVRDAVAVGCTGQGDRLWAVGRRDGEMVLLSVRHGRVRERMHRRADAAAIVGSRAYFAHGRLVRIVPLTGGRLRSARIRGEFTSISGYGHRVAGRLRDGRSAVLDVRSGKLVTGAGGRLTWLDDDRLLGADGVYDTRLRRLRAVSTRGALVGVDDGAAFFSDGDVLYRLAPGARRATRFAQLPGSVTSVVTAPRAFASRASWHSCEESAKQPLTT</sequence>